<dbReference type="GO" id="GO:0006203">
    <property type="term" value="P:dGTP catabolic process"/>
    <property type="evidence" value="ECO:0007669"/>
    <property type="project" value="TreeGrafter"/>
</dbReference>
<dbReference type="Gene3D" id="3.90.79.10">
    <property type="entry name" value="Nucleoside Triphosphate Pyrophosphohydrolase"/>
    <property type="match status" value="1"/>
</dbReference>
<dbReference type="Pfam" id="PF00293">
    <property type="entry name" value="NUDIX"/>
    <property type="match status" value="1"/>
</dbReference>
<dbReference type="CDD" id="cd04678">
    <property type="entry name" value="NUDIX_MTH2_Nudt15"/>
    <property type="match status" value="1"/>
</dbReference>
<reference evidence="3" key="1">
    <citation type="journal article" date="2014" name="Front. Microbiol.">
        <title>High frequency of phylogenetically diverse reductive dehalogenase-homologous genes in deep subseafloor sedimentary metagenomes.</title>
        <authorList>
            <person name="Kawai M."/>
            <person name="Futagami T."/>
            <person name="Toyoda A."/>
            <person name="Takaki Y."/>
            <person name="Nishi S."/>
            <person name="Hori S."/>
            <person name="Arai W."/>
            <person name="Tsubouchi T."/>
            <person name="Morono Y."/>
            <person name="Uchiyama I."/>
            <person name="Ito T."/>
            <person name="Fujiyama A."/>
            <person name="Inagaki F."/>
            <person name="Takami H."/>
        </authorList>
    </citation>
    <scope>NUCLEOTIDE SEQUENCE</scope>
    <source>
        <strain evidence="3">Expedition CK06-06</strain>
    </source>
</reference>
<dbReference type="GO" id="GO:0005829">
    <property type="term" value="C:cytosol"/>
    <property type="evidence" value="ECO:0007669"/>
    <property type="project" value="TreeGrafter"/>
</dbReference>
<gene>
    <name evidence="3" type="ORF">S01H4_18841</name>
</gene>
<dbReference type="InterPro" id="IPR020476">
    <property type="entry name" value="Nudix_hydrolase"/>
</dbReference>
<dbReference type="SUPFAM" id="SSF55811">
    <property type="entry name" value="Nudix"/>
    <property type="match status" value="1"/>
</dbReference>
<evidence type="ECO:0000259" key="2">
    <source>
        <dbReference type="PROSITE" id="PS51462"/>
    </source>
</evidence>
<dbReference type="PANTHER" id="PTHR16099:SF5">
    <property type="entry name" value="NUCLEOTIDE TRIPHOSPHATE DIPHOSPHATASE NUDT15"/>
    <property type="match status" value="1"/>
</dbReference>
<dbReference type="InterPro" id="IPR000086">
    <property type="entry name" value="NUDIX_hydrolase_dom"/>
</dbReference>
<evidence type="ECO:0000256" key="1">
    <source>
        <dbReference type="ARBA" id="ARBA00022801"/>
    </source>
</evidence>
<proteinExistence type="predicted"/>
<evidence type="ECO:0000313" key="3">
    <source>
        <dbReference type="EMBL" id="GAG53801.1"/>
    </source>
</evidence>
<name>X1A0J0_9ZZZZ</name>
<dbReference type="PROSITE" id="PS00893">
    <property type="entry name" value="NUDIX_BOX"/>
    <property type="match status" value="1"/>
</dbReference>
<dbReference type="PROSITE" id="PS51462">
    <property type="entry name" value="NUDIX"/>
    <property type="match status" value="1"/>
</dbReference>
<dbReference type="EMBL" id="BART01008369">
    <property type="protein sequence ID" value="GAG53801.1"/>
    <property type="molecule type" value="Genomic_DNA"/>
</dbReference>
<sequence length="139" mass="15617">MSFPLLTQNDLTLLNDAHGSGSWSPAGGHLEFGETLEQCAAREVLEETGIVLNSVFQGSITNDIYDKEDKHYITIFMISHDFSGKPKLLEPDKCEGWQWFDCDKLPGPLFLSVQNLLKQVNLSSLMRDHSGSNRFQKTV</sequence>
<protein>
    <recommendedName>
        <fullName evidence="2">Nudix hydrolase domain-containing protein</fullName>
    </recommendedName>
</protein>
<dbReference type="GO" id="GO:0035539">
    <property type="term" value="F:8-oxo-7,8-dihydrodeoxyguanosine triphosphate pyrophosphatase activity"/>
    <property type="evidence" value="ECO:0007669"/>
    <property type="project" value="TreeGrafter"/>
</dbReference>
<comment type="caution">
    <text evidence="3">The sequence shown here is derived from an EMBL/GenBank/DDBJ whole genome shotgun (WGS) entry which is preliminary data.</text>
</comment>
<dbReference type="PANTHER" id="PTHR16099">
    <property type="entry name" value="8-OXO-DGTP DIPHOSPHATES NUDT15"/>
    <property type="match status" value="1"/>
</dbReference>
<accession>X1A0J0</accession>
<dbReference type="AlphaFoldDB" id="X1A0J0"/>
<dbReference type="PRINTS" id="PR00502">
    <property type="entry name" value="NUDIXFAMILY"/>
</dbReference>
<feature type="domain" description="Nudix hydrolase" evidence="2">
    <location>
        <begin position="1"/>
        <end position="122"/>
    </location>
</feature>
<dbReference type="InterPro" id="IPR015797">
    <property type="entry name" value="NUDIX_hydrolase-like_dom_sf"/>
</dbReference>
<organism evidence="3">
    <name type="scientific">marine sediment metagenome</name>
    <dbReference type="NCBI Taxonomy" id="412755"/>
    <lineage>
        <taxon>unclassified sequences</taxon>
        <taxon>metagenomes</taxon>
        <taxon>ecological metagenomes</taxon>
    </lineage>
</organism>
<dbReference type="InterPro" id="IPR020084">
    <property type="entry name" value="NUDIX_hydrolase_CS"/>
</dbReference>
<keyword evidence="1" id="KW-0378">Hydrolase</keyword>
<dbReference type="FunFam" id="3.90.79.10:FF:000060">
    <property type="entry name" value="Nudix hydrolase 1"/>
    <property type="match status" value="1"/>
</dbReference>